<dbReference type="EMBL" id="LDEV01002552">
    <property type="protein sequence ID" value="KLJ08658.1"/>
    <property type="molecule type" value="Genomic_DNA"/>
</dbReference>
<keyword evidence="2" id="KW-1185">Reference proteome</keyword>
<organism evidence="1 2">
    <name type="scientific">Blastomyces silverae</name>
    <dbReference type="NCBI Taxonomy" id="2060906"/>
    <lineage>
        <taxon>Eukaryota</taxon>
        <taxon>Fungi</taxon>
        <taxon>Dikarya</taxon>
        <taxon>Ascomycota</taxon>
        <taxon>Pezizomycotina</taxon>
        <taxon>Eurotiomycetes</taxon>
        <taxon>Eurotiomycetidae</taxon>
        <taxon>Onygenales</taxon>
        <taxon>Ajellomycetaceae</taxon>
        <taxon>Blastomyces</taxon>
    </lineage>
</organism>
<gene>
    <name evidence="1" type="ORF">EMPG_15911</name>
</gene>
<evidence type="ECO:0000313" key="1">
    <source>
        <dbReference type="EMBL" id="KLJ08658.1"/>
    </source>
</evidence>
<accession>A0A0H1BC11</accession>
<sequence>MGAICEICPFPETSLVHMLVLCTCNRRTTSRNPDIYACVSVVDIPKGNRYGCSGGIVHYERLYLLCGIICVRDATFDRQDGAWSPYFRDQLVADHFDIIRQTDGCMGQEKGSECHQTGHITTEVCPCC</sequence>
<comment type="caution">
    <text evidence="1">The sequence shown here is derived from an EMBL/GenBank/DDBJ whole genome shotgun (WGS) entry which is preliminary data.</text>
</comment>
<name>A0A0H1BC11_9EURO</name>
<proteinExistence type="predicted"/>
<protein>
    <submittedName>
        <fullName evidence="1">Uncharacterized protein</fullName>
    </submittedName>
</protein>
<reference evidence="2" key="1">
    <citation type="journal article" date="2015" name="PLoS Genet.">
        <title>The dynamic genome and transcriptome of the human fungal pathogen Blastomyces and close relative Emmonsia.</title>
        <authorList>
            <person name="Munoz J.F."/>
            <person name="Gauthier G.M."/>
            <person name="Desjardins C.A."/>
            <person name="Gallo J.E."/>
            <person name="Holder J."/>
            <person name="Sullivan T.D."/>
            <person name="Marty A.J."/>
            <person name="Carmen J.C."/>
            <person name="Chen Z."/>
            <person name="Ding L."/>
            <person name="Gujja S."/>
            <person name="Magrini V."/>
            <person name="Misas E."/>
            <person name="Mitreva M."/>
            <person name="Priest M."/>
            <person name="Saif S."/>
            <person name="Whiston E.A."/>
            <person name="Young S."/>
            <person name="Zeng Q."/>
            <person name="Goldman W.E."/>
            <person name="Mardis E.R."/>
            <person name="Taylor J.W."/>
            <person name="McEwen J.G."/>
            <person name="Clay O.K."/>
            <person name="Klein B.S."/>
            <person name="Cuomo C.A."/>
        </authorList>
    </citation>
    <scope>NUCLEOTIDE SEQUENCE [LARGE SCALE GENOMIC DNA]</scope>
    <source>
        <strain evidence="2">UAMH 139</strain>
    </source>
</reference>
<evidence type="ECO:0000313" key="2">
    <source>
        <dbReference type="Proteomes" id="UP000053573"/>
    </source>
</evidence>
<dbReference type="Proteomes" id="UP000053573">
    <property type="component" value="Unassembled WGS sequence"/>
</dbReference>
<dbReference type="AlphaFoldDB" id="A0A0H1BC11"/>